<evidence type="ECO:0000256" key="2">
    <source>
        <dbReference type="ARBA" id="ARBA00006706"/>
    </source>
</evidence>
<keyword evidence="3 6" id="KW-0808">Transferase</keyword>
<dbReference type="Pfam" id="PF00348">
    <property type="entry name" value="polyprenyl_synt"/>
    <property type="match status" value="1"/>
</dbReference>
<dbReference type="AlphaFoldDB" id="A0A939TS05"/>
<evidence type="ECO:0000256" key="3">
    <source>
        <dbReference type="ARBA" id="ARBA00022679"/>
    </source>
</evidence>
<dbReference type="PANTHER" id="PTHR12001">
    <property type="entry name" value="GERANYLGERANYL PYROPHOSPHATE SYNTHASE"/>
    <property type="match status" value="1"/>
</dbReference>
<dbReference type="CDD" id="cd00685">
    <property type="entry name" value="Trans_IPPS_HT"/>
    <property type="match status" value="1"/>
</dbReference>
<evidence type="ECO:0000256" key="5">
    <source>
        <dbReference type="ARBA" id="ARBA00022842"/>
    </source>
</evidence>
<protein>
    <submittedName>
        <fullName evidence="7">Polyprenyl synthetase family protein</fullName>
    </submittedName>
</protein>
<organism evidence="7 8">
    <name type="scientific">Leucobacter tardus</name>
    <dbReference type="NCBI Taxonomy" id="501483"/>
    <lineage>
        <taxon>Bacteria</taxon>
        <taxon>Bacillati</taxon>
        <taxon>Actinomycetota</taxon>
        <taxon>Actinomycetes</taxon>
        <taxon>Micrococcales</taxon>
        <taxon>Microbacteriaceae</taxon>
        <taxon>Leucobacter</taxon>
    </lineage>
</organism>
<keyword evidence="8" id="KW-1185">Reference proteome</keyword>
<dbReference type="RefSeq" id="WP_208239682.1">
    <property type="nucleotide sequence ID" value="NZ_BAAAQU010000002.1"/>
</dbReference>
<evidence type="ECO:0000256" key="1">
    <source>
        <dbReference type="ARBA" id="ARBA00001946"/>
    </source>
</evidence>
<dbReference type="Gene3D" id="1.10.600.10">
    <property type="entry name" value="Farnesyl Diphosphate Synthase"/>
    <property type="match status" value="1"/>
</dbReference>
<reference evidence="7" key="1">
    <citation type="submission" date="2021-03" db="EMBL/GenBank/DDBJ databases">
        <title>Leucobacter chromiisoli sp. nov., isolated from chromium-containing soil of chemical plant.</title>
        <authorList>
            <person name="Xu Z."/>
        </authorList>
    </citation>
    <scope>NUCLEOTIDE SEQUENCE</scope>
    <source>
        <strain evidence="7">K 70/01</strain>
    </source>
</reference>
<keyword evidence="5" id="KW-0460">Magnesium</keyword>
<comment type="cofactor">
    <cofactor evidence="1">
        <name>Mg(2+)</name>
        <dbReference type="ChEBI" id="CHEBI:18420"/>
    </cofactor>
</comment>
<accession>A0A939TS05</accession>
<dbReference type="SFLD" id="SFLDS00005">
    <property type="entry name" value="Isoprenoid_Synthase_Type_I"/>
    <property type="match status" value="1"/>
</dbReference>
<comment type="caution">
    <text evidence="7">The sequence shown here is derived from an EMBL/GenBank/DDBJ whole genome shotgun (WGS) entry which is preliminary data.</text>
</comment>
<dbReference type="EMBL" id="JAGFBF010000005">
    <property type="protein sequence ID" value="MBO2990582.1"/>
    <property type="molecule type" value="Genomic_DNA"/>
</dbReference>
<keyword evidence="4" id="KW-0479">Metal-binding</keyword>
<dbReference type="PANTHER" id="PTHR12001:SF85">
    <property type="entry name" value="SHORT CHAIN ISOPRENYL DIPHOSPHATE SYNTHASE"/>
    <property type="match status" value="1"/>
</dbReference>
<evidence type="ECO:0000256" key="6">
    <source>
        <dbReference type="RuleBase" id="RU004466"/>
    </source>
</evidence>
<dbReference type="InterPro" id="IPR000092">
    <property type="entry name" value="Polyprenyl_synt"/>
</dbReference>
<dbReference type="GO" id="GO:0008299">
    <property type="term" value="P:isoprenoid biosynthetic process"/>
    <property type="evidence" value="ECO:0007669"/>
    <property type="project" value="InterPro"/>
</dbReference>
<gene>
    <name evidence="7" type="ORF">J4H85_11310</name>
</gene>
<evidence type="ECO:0000256" key="4">
    <source>
        <dbReference type="ARBA" id="ARBA00022723"/>
    </source>
</evidence>
<sequence>MTSLTDRDAHATLEREISEQIRELLDPPLAGPTSGLLPPAPQLAQVLRLASRCVEGGKLLRPRLLLGAFDSLQQQSDSPARGTVQTASRPVGVLRIAAAIELLHFSFLLHDDVIDEDLFRRGERNLIGRVLDQTPDGAPERNDGVRERPLHWARTNGILVGNLMLTAAHQVYARQALRFPDAERLLDLFDIAVSESVVGELCDVGLSDGVIASDLSTVLEMTRMKTATYTFELPLRTAAVLAGASIEVEEALGQVGRHLGVAFQLQDDLLSAFGSASDHGKDPFSDFREGKETALIAYARMTAHWPSLEPLVGAPGFTEDDGRAIRRMLVDCGAESFIRSMVEDQIRTALDGLSREDGVVPTATAQWIAHLVDTLEGRTA</sequence>
<dbReference type="SUPFAM" id="SSF48576">
    <property type="entry name" value="Terpenoid synthases"/>
    <property type="match status" value="1"/>
</dbReference>
<comment type="similarity">
    <text evidence="2 6">Belongs to the FPP/GGPP synthase family.</text>
</comment>
<dbReference type="GO" id="GO:0046872">
    <property type="term" value="F:metal ion binding"/>
    <property type="evidence" value="ECO:0007669"/>
    <property type="project" value="UniProtKB-KW"/>
</dbReference>
<dbReference type="GO" id="GO:0004659">
    <property type="term" value="F:prenyltransferase activity"/>
    <property type="evidence" value="ECO:0007669"/>
    <property type="project" value="InterPro"/>
</dbReference>
<proteinExistence type="inferred from homology"/>
<evidence type="ECO:0000313" key="8">
    <source>
        <dbReference type="Proteomes" id="UP000668403"/>
    </source>
</evidence>
<dbReference type="InterPro" id="IPR033749">
    <property type="entry name" value="Polyprenyl_synt_CS"/>
</dbReference>
<name>A0A939TS05_9MICO</name>
<evidence type="ECO:0000313" key="7">
    <source>
        <dbReference type="EMBL" id="MBO2990582.1"/>
    </source>
</evidence>
<dbReference type="PROSITE" id="PS00723">
    <property type="entry name" value="POLYPRENYL_SYNTHASE_1"/>
    <property type="match status" value="1"/>
</dbReference>
<dbReference type="Proteomes" id="UP000668403">
    <property type="component" value="Unassembled WGS sequence"/>
</dbReference>
<dbReference type="InterPro" id="IPR008949">
    <property type="entry name" value="Isoprenoid_synthase_dom_sf"/>
</dbReference>